<dbReference type="AlphaFoldDB" id="A0A8X8KJA7"/>
<dbReference type="Proteomes" id="UP000665944">
    <property type="component" value="Unassembled WGS sequence"/>
</dbReference>
<gene>
    <name evidence="1" type="ORF">J7T32_009705</name>
</gene>
<sequence>MSCFIHTDEAFNTLAKYFRNEIGFNESFTEDLINNLFRFEQISFYGRYKEKDTKTKVTFVKGKPYRELEEISNIDALKFLDSIKYQSSDVPSDKLWERVLSIHRKLTDGIVQHSGIDDDYEKTEEYRLSEWW</sequence>
<organism evidence="1 2">
    <name type="scientific">Staphylococcus hominis</name>
    <dbReference type="NCBI Taxonomy" id="1290"/>
    <lineage>
        <taxon>Bacteria</taxon>
        <taxon>Bacillati</taxon>
        <taxon>Bacillota</taxon>
        <taxon>Bacilli</taxon>
        <taxon>Bacillales</taxon>
        <taxon>Staphylococcaceae</taxon>
        <taxon>Staphylococcus</taxon>
    </lineage>
</organism>
<proteinExistence type="predicted"/>
<evidence type="ECO:0000313" key="1">
    <source>
        <dbReference type="EMBL" id="MCM5673015.1"/>
    </source>
</evidence>
<dbReference type="EMBL" id="JAGHKT020000016">
    <property type="protein sequence ID" value="MCM5673015.1"/>
    <property type="molecule type" value="Genomic_DNA"/>
</dbReference>
<name>A0A8X8KJA7_STAHO</name>
<comment type="caution">
    <text evidence="1">The sequence shown here is derived from an EMBL/GenBank/DDBJ whole genome shotgun (WGS) entry which is preliminary data.</text>
</comment>
<protein>
    <submittedName>
        <fullName evidence="1">Uncharacterized protein</fullName>
    </submittedName>
</protein>
<evidence type="ECO:0000313" key="2">
    <source>
        <dbReference type="Proteomes" id="UP000665944"/>
    </source>
</evidence>
<reference evidence="1 2" key="1">
    <citation type="submission" date="2022-06" db="EMBL/GenBank/DDBJ databases">
        <title>Staphylococcus hominis ShoR14 genome sequence.</title>
        <authorList>
            <person name="Yeo C.C."/>
            <person name="Chew C.H."/>
            <person name="Che Hamzah A.M."/>
            <person name="Al-Trad E.I."/>
        </authorList>
    </citation>
    <scope>NUCLEOTIDE SEQUENCE [LARGE SCALE GENOMIC DNA]</scope>
    <source>
        <strain evidence="1 2">ShoR14</strain>
    </source>
</reference>
<dbReference type="RefSeq" id="WP_012818032.1">
    <property type="nucleotide sequence ID" value="NZ_JAGHKT020000016.1"/>
</dbReference>
<accession>A0A8X8KJA7</accession>
<keyword evidence="2" id="KW-1185">Reference proteome</keyword>